<dbReference type="AlphaFoldDB" id="A0A7J6EHX4"/>
<keyword evidence="6" id="KW-1185">Reference proteome</keyword>
<dbReference type="Pfam" id="PF03004">
    <property type="entry name" value="Transposase_24"/>
    <property type="match status" value="1"/>
</dbReference>
<dbReference type="Pfam" id="PF03017">
    <property type="entry name" value="Transposase_23"/>
    <property type="match status" value="1"/>
</dbReference>
<evidence type="ECO:0000313" key="3">
    <source>
        <dbReference type="EMBL" id="KAF4357926.1"/>
    </source>
</evidence>
<accession>A0A7J6EHX4</accession>
<feature type="coiled-coil region" evidence="1">
    <location>
        <begin position="288"/>
        <end position="315"/>
    </location>
</feature>
<keyword evidence="1" id="KW-0175">Coiled coil</keyword>
<comment type="caution">
    <text evidence="3">The sequence shown here is derived from an EMBL/GenBank/DDBJ whole genome shotgun (WGS) entry which is preliminary data.</text>
</comment>
<dbReference type="Proteomes" id="UP000525078">
    <property type="component" value="Unassembled WGS sequence"/>
</dbReference>
<evidence type="ECO:0000313" key="5">
    <source>
        <dbReference type="Proteomes" id="UP000525078"/>
    </source>
</evidence>
<feature type="domain" description="Transposase Tnp1/En/Spm-like" evidence="2">
    <location>
        <begin position="377"/>
        <end position="434"/>
    </location>
</feature>
<name>A0A7J6EHX4_CANSA</name>
<organism evidence="3 6">
    <name type="scientific">Cannabis sativa</name>
    <name type="common">Hemp</name>
    <name type="synonym">Marijuana</name>
    <dbReference type="NCBI Taxonomy" id="3483"/>
    <lineage>
        <taxon>Eukaryota</taxon>
        <taxon>Viridiplantae</taxon>
        <taxon>Streptophyta</taxon>
        <taxon>Embryophyta</taxon>
        <taxon>Tracheophyta</taxon>
        <taxon>Spermatophyta</taxon>
        <taxon>Magnoliopsida</taxon>
        <taxon>eudicotyledons</taxon>
        <taxon>Gunneridae</taxon>
        <taxon>Pentapetalae</taxon>
        <taxon>rosids</taxon>
        <taxon>fabids</taxon>
        <taxon>Rosales</taxon>
        <taxon>Cannabaceae</taxon>
        <taxon>Cannabis</taxon>
    </lineage>
</organism>
<protein>
    <recommendedName>
        <fullName evidence="2">Transposase Tnp1/En/Spm-like domain-containing protein</fullName>
    </recommendedName>
</protein>
<dbReference type="InterPro" id="IPR004264">
    <property type="entry name" value="Transposase_23"/>
</dbReference>
<evidence type="ECO:0000313" key="4">
    <source>
        <dbReference type="EMBL" id="KAF4381339.1"/>
    </source>
</evidence>
<gene>
    <name evidence="4" type="ORF">F8388_026438</name>
    <name evidence="3" type="ORF">G4B88_030022</name>
</gene>
<sequence>MFAAMDRYMQYRLAEQDEDSVESFTDLFTNNNDKKNGRGPTQMRDIWENRDGKKIQITCNKFGQPHDKNASRLTNFIETLVRDGKNAPINYENWHKVTDKYKVTMWRIIQHFRSLVKEKFDIPYLAENWTMKTCETLSFEEQKKYKDKSLYDKQWEQLINYWATDDAKKKSATNKASRAKKIYNHTTRTKSFAQIRSAEKESGGSTPTRVAMFNLCYTKKDQSVMDETTQETMVKLQEKEEINGDISKEKSMNDTYSEVMGKGRYGSVRTYGFGVCPSDVWENKSSKKRNQSKYIEALESELKELRSKVQNDNVDNTLTILDKFLKLNDFNHNDDATSSQPAKRACTSHNKEPRRQLLFSCSSYDTPVVEVGEVVKLKSITNDPETIAIALVISKDSSKQVGGKELGDFYFEVIVQVPIKCDEQLIRAYGQFKKFGEVVGVPIAWPTTFLISEESHTQLDDSMM</sequence>
<evidence type="ECO:0000259" key="2">
    <source>
        <dbReference type="Pfam" id="PF03017"/>
    </source>
</evidence>
<dbReference type="EMBL" id="JAATIQ010000394">
    <property type="protein sequence ID" value="KAF4357926.1"/>
    <property type="molecule type" value="Genomic_DNA"/>
</dbReference>
<evidence type="ECO:0000313" key="6">
    <source>
        <dbReference type="Proteomes" id="UP000583929"/>
    </source>
</evidence>
<dbReference type="Proteomes" id="UP000583929">
    <property type="component" value="Unassembled WGS sequence"/>
</dbReference>
<proteinExistence type="predicted"/>
<evidence type="ECO:0000256" key="1">
    <source>
        <dbReference type="SAM" id="Coils"/>
    </source>
</evidence>
<dbReference type="InterPro" id="IPR004252">
    <property type="entry name" value="Probable_transposase_24"/>
</dbReference>
<dbReference type="PANTHER" id="PTHR33144">
    <property type="entry name" value="OS10G0409366 PROTEIN-RELATED"/>
    <property type="match status" value="1"/>
</dbReference>
<dbReference type="EMBL" id="JAATIP010000061">
    <property type="protein sequence ID" value="KAF4381339.1"/>
    <property type="molecule type" value="Genomic_DNA"/>
</dbReference>
<dbReference type="PANTHER" id="PTHR33144:SF55">
    <property type="entry name" value="CHROMATIN REMODELER BROMODOMAIN FAMILY"/>
    <property type="match status" value="1"/>
</dbReference>
<reference evidence="5 6" key="1">
    <citation type="journal article" date="2020" name="bioRxiv">
        <title>Sequence and annotation of 42 cannabis genomes reveals extensive copy number variation in cannabinoid synthesis and pathogen resistance genes.</title>
        <authorList>
            <person name="Mckernan K.J."/>
            <person name="Helbert Y."/>
            <person name="Kane L.T."/>
            <person name="Ebling H."/>
            <person name="Zhang L."/>
            <person name="Liu B."/>
            <person name="Eaton Z."/>
            <person name="Mclaughlin S."/>
            <person name="Kingan S."/>
            <person name="Baybayan P."/>
            <person name="Concepcion G."/>
            <person name="Jordan M."/>
            <person name="Riva A."/>
            <person name="Barbazuk W."/>
            <person name="Harkins T."/>
        </authorList>
    </citation>
    <scope>NUCLEOTIDE SEQUENCE [LARGE SCALE GENOMIC DNA]</scope>
    <source>
        <strain evidence="5 6">cv. Jamaican Lion 4</strain>
        <strain evidence="3">Father</strain>
        <strain evidence="4">Mother</strain>
        <tissue evidence="3">Leaf</tissue>
    </source>
</reference>